<evidence type="ECO:0000256" key="1">
    <source>
        <dbReference type="ARBA" id="ARBA00022786"/>
    </source>
</evidence>
<dbReference type="InterPro" id="IPR050113">
    <property type="entry name" value="Ub_conjugating_enzyme"/>
</dbReference>
<gene>
    <name evidence="4" type="ORF">EVG20_g9519</name>
</gene>
<dbReference type="Pfam" id="PF00179">
    <property type="entry name" value="UQ_con"/>
    <property type="match status" value="2"/>
</dbReference>
<dbReference type="STRING" id="205917.A0A4Y9XXT0"/>
<proteinExistence type="predicted"/>
<dbReference type="OrthoDB" id="406833at2759"/>
<dbReference type="Gene3D" id="3.10.110.10">
    <property type="entry name" value="Ubiquitin Conjugating Enzyme"/>
    <property type="match status" value="1"/>
</dbReference>
<feature type="region of interest" description="Disordered" evidence="2">
    <location>
        <begin position="271"/>
        <end position="308"/>
    </location>
</feature>
<dbReference type="AlphaFoldDB" id="A0A4Y9XXT0"/>
<sequence length="398" mass="42273">MSSVSGRRLRKELTEIHQEGCPAGEQHPILNPSQEHGDAQILSPHAVAHTGITLLQADDFETWILTVEVLGESLYKGEVFALMFRFDSQYPISSPAVQFVVNDKFKPPVHPVRLALPFPAIWYSRAHAHAHACVSRSTSTPTAMCVPSLLLSACASPSTARAHCARVYFAADTRAQICASILGSEWSPVLSVIAVCVTIQSMLASCKKKELPEGNDRYVRTAPDNPKKQQHDARCSSVSTTSCAGTDTVTTSLVSLSWSALPLASPAFSLQHPPHALPHPHRLPHPQSPPQHSFGSATGPPGGGTRAAYAKKLSSTVGPLRLPPSALVPALELKLGLRTERNPHPTADKSMLIVPSSTQSPHPSPQSRAWSASARSGRCSGAAGARAAQAAGAPAARE</sequence>
<dbReference type="SMART" id="SM00212">
    <property type="entry name" value="UBCc"/>
    <property type="match status" value="1"/>
</dbReference>
<accession>A0A4Y9XXT0</accession>
<dbReference type="EMBL" id="SEOQ01000974">
    <property type="protein sequence ID" value="TFY54905.1"/>
    <property type="molecule type" value="Genomic_DNA"/>
</dbReference>
<protein>
    <recommendedName>
        <fullName evidence="3">UBC core domain-containing protein</fullName>
    </recommendedName>
</protein>
<dbReference type="Proteomes" id="UP000298327">
    <property type="component" value="Unassembled WGS sequence"/>
</dbReference>
<evidence type="ECO:0000313" key="5">
    <source>
        <dbReference type="Proteomes" id="UP000298327"/>
    </source>
</evidence>
<dbReference type="PANTHER" id="PTHR24067">
    <property type="entry name" value="UBIQUITIN-CONJUGATING ENZYME E2"/>
    <property type="match status" value="1"/>
</dbReference>
<name>A0A4Y9XXT0_9AGAM</name>
<feature type="region of interest" description="Disordered" evidence="2">
    <location>
        <begin position="340"/>
        <end position="398"/>
    </location>
</feature>
<feature type="compositionally biased region" description="Basic and acidic residues" evidence="2">
    <location>
        <begin position="215"/>
        <end position="234"/>
    </location>
</feature>
<keyword evidence="1" id="KW-0833">Ubl conjugation pathway</keyword>
<dbReference type="PROSITE" id="PS50127">
    <property type="entry name" value="UBC_2"/>
    <property type="match status" value="1"/>
</dbReference>
<keyword evidence="5" id="KW-1185">Reference proteome</keyword>
<feature type="compositionally biased region" description="Low complexity" evidence="2">
    <location>
        <begin position="355"/>
        <end position="398"/>
    </location>
</feature>
<evidence type="ECO:0000313" key="4">
    <source>
        <dbReference type="EMBL" id="TFY54905.1"/>
    </source>
</evidence>
<organism evidence="4 5">
    <name type="scientific">Dentipellis fragilis</name>
    <dbReference type="NCBI Taxonomy" id="205917"/>
    <lineage>
        <taxon>Eukaryota</taxon>
        <taxon>Fungi</taxon>
        <taxon>Dikarya</taxon>
        <taxon>Basidiomycota</taxon>
        <taxon>Agaricomycotina</taxon>
        <taxon>Agaricomycetes</taxon>
        <taxon>Russulales</taxon>
        <taxon>Hericiaceae</taxon>
        <taxon>Dentipellis</taxon>
    </lineage>
</organism>
<reference evidence="4 5" key="1">
    <citation type="submission" date="2019-02" db="EMBL/GenBank/DDBJ databases">
        <title>Genome sequencing of the rare red list fungi Dentipellis fragilis.</title>
        <authorList>
            <person name="Buettner E."/>
            <person name="Kellner H."/>
        </authorList>
    </citation>
    <scope>NUCLEOTIDE SEQUENCE [LARGE SCALE GENOMIC DNA]</scope>
    <source>
        <strain evidence="4 5">DSM 105465</strain>
    </source>
</reference>
<feature type="domain" description="UBC core" evidence="3">
    <location>
        <begin position="4"/>
        <end position="242"/>
    </location>
</feature>
<evidence type="ECO:0000256" key="2">
    <source>
        <dbReference type="SAM" id="MobiDB-lite"/>
    </source>
</evidence>
<dbReference type="CDD" id="cd23808">
    <property type="entry name" value="UBCc_UBE2W"/>
    <property type="match status" value="1"/>
</dbReference>
<dbReference type="InterPro" id="IPR000608">
    <property type="entry name" value="UBC"/>
</dbReference>
<dbReference type="SUPFAM" id="SSF54495">
    <property type="entry name" value="UBC-like"/>
    <property type="match status" value="2"/>
</dbReference>
<comment type="caution">
    <text evidence="4">The sequence shown here is derived from an EMBL/GenBank/DDBJ whole genome shotgun (WGS) entry which is preliminary data.</text>
</comment>
<evidence type="ECO:0000259" key="3">
    <source>
        <dbReference type="PROSITE" id="PS50127"/>
    </source>
</evidence>
<feature type="region of interest" description="Disordered" evidence="2">
    <location>
        <begin position="215"/>
        <end position="242"/>
    </location>
</feature>
<dbReference type="InterPro" id="IPR016135">
    <property type="entry name" value="UBQ-conjugating_enzyme/RWD"/>
</dbReference>